<organism evidence="1 2">
    <name type="scientific">Alysiella filiformis DSM 16848</name>
    <dbReference type="NCBI Taxonomy" id="1120981"/>
    <lineage>
        <taxon>Bacteria</taxon>
        <taxon>Pseudomonadati</taxon>
        <taxon>Pseudomonadota</taxon>
        <taxon>Betaproteobacteria</taxon>
        <taxon>Neisseriales</taxon>
        <taxon>Neisseriaceae</taxon>
        <taxon>Alysiella</taxon>
    </lineage>
</organism>
<dbReference type="OrthoDB" id="6691177at2"/>
<evidence type="ECO:0000313" key="2">
    <source>
        <dbReference type="Proteomes" id="UP000219669"/>
    </source>
</evidence>
<gene>
    <name evidence="1" type="ORF">SAMN02746062_02041</name>
</gene>
<dbReference type="AlphaFoldDB" id="A0A286EH55"/>
<sequence length="485" mass="56283">MKIYFTDFFNVSPIDLSNYGAFNISLINDLPAFIDPFLLFNSDKSEYQQLHHQIIEYVKFLRDMSAQSNMDTGLLKTLYQFPEVKQNWLGYSKIGNGGSGLGKKFSNALHENLHAIFHNFGEEQITKGSHLEKLCLVESGIGRDNISDFTTNLIKGFLCEYTQNFAIQYIEQNRLKEVPVSHVEFNYQTKSWVTKRFILPYIDGDFILLTPKDILTKDEEWINRSDMIRDFDDIVASLPNDSLRSQINSYLQGILSDSPDKKEQDYAIQQAFKKFPYLIDYYMKFKEDNGDEAVALSELKLDETEQVLINNIRNFVNLLKNSYFYQYTDDTYQAALKRVHFLKQVVENNDGYKLFYYKNNPIKRESDLQVIYKLTWYATDDDVNAEVNNGRGPVDYKISRGSKDSTIVEFKLASNPKLKQNLQHQVRVYEDANQTKKSIKVILYFSESELLKVLKVLKDLKLEGQENIVLIDASKDNKISASNVK</sequence>
<protein>
    <submittedName>
        <fullName evidence="1">Uncharacterized protein</fullName>
    </submittedName>
</protein>
<keyword evidence="2" id="KW-1185">Reference proteome</keyword>
<name>A0A286EH55_9NEIS</name>
<evidence type="ECO:0000313" key="1">
    <source>
        <dbReference type="EMBL" id="SOD70250.1"/>
    </source>
</evidence>
<dbReference type="RefSeq" id="WP_097114995.1">
    <property type="nucleotide sequence ID" value="NZ_CP083931.1"/>
</dbReference>
<reference evidence="1 2" key="1">
    <citation type="submission" date="2017-09" db="EMBL/GenBank/DDBJ databases">
        <authorList>
            <person name="Ehlers B."/>
            <person name="Leendertz F.H."/>
        </authorList>
    </citation>
    <scope>NUCLEOTIDE SEQUENCE [LARGE SCALE GENOMIC DNA]</scope>
    <source>
        <strain evidence="1 2">DSM 16848</strain>
    </source>
</reference>
<dbReference type="EMBL" id="OCNF01000024">
    <property type="protein sequence ID" value="SOD70250.1"/>
    <property type="molecule type" value="Genomic_DNA"/>
</dbReference>
<proteinExistence type="predicted"/>
<accession>A0A286EH55</accession>
<dbReference type="Proteomes" id="UP000219669">
    <property type="component" value="Unassembled WGS sequence"/>
</dbReference>